<dbReference type="AlphaFoldDB" id="A0A4R4W0J3"/>
<protein>
    <submittedName>
        <fullName evidence="1">Uncharacterized protein</fullName>
    </submittedName>
</protein>
<sequence>MNPHTLKARAYIAHWQVTQDGQALVMTRADWMIRVEFNGSAPTRALIRKPGSPEWRHLDRRAITTHVRGHGEQMSMFRIGDPVKVGPRYGTVADMYVETPTAQTSRACPVKLVVAYADGETFTPYATSAQPCRDAELQPVILFD</sequence>
<keyword evidence="2" id="KW-1185">Reference proteome</keyword>
<dbReference type="EMBL" id="SMKP01000220">
    <property type="protein sequence ID" value="TDD11301.1"/>
    <property type="molecule type" value="Genomic_DNA"/>
</dbReference>
<comment type="caution">
    <text evidence="1">The sequence shown here is derived from an EMBL/GenBank/DDBJ whole genome shotgun (WGS) entry which is preliminary data.</text>
</comment>
<dbReference type="Proteomes" id="UP000294543">
    <property type="component" value="Unassembled WGS sequence"/>
</dbReference>
<gene>
    <name evidence="1" type="ORF">E1294_45220</name>
</gene>
<evidence type="ECO:0000313" key="1">
    <source>
        <dbReference type="EMBL" id="TDD11301.1"/>
    </source>
</evidence>
<organism evidence="1 2">
    <name type="scientific">Nonomuraea diastatica</name>
    <dbReference type="NCBI Taxonomy" id="1848329"/>
    <lineage>
        <taxon>Bacteria</taxon>
        <taxon>Bacillati</taxon>
        <taxon>Actinomycetota</taxon>
        <taxon>Actinomycetes</taxon>
        <taxon>Streptosporangiales</taxon>
        <taxon>Streptosporangiaceae</taxon>
        <taxon>Nonomuraea</taxon>
    </lineage>
</organism>
<proteinExistence type="predicted"/>
<accession>A0A4R4W0J3</accession>
<evidence type="ECO:0000313" key="2">
    <source>
        <dbReference type="Proteomes" id="UP000294543"/>
    </source>
</evidence>
<dbReference type="RefSeq" id="WP_132517851.1">
    <property type="nucleotide sequence ID" value="NZ_SMKP01000220.1"/>
</dbReference>
<dbReference type="OrthoDB" id="3541393at2"/>
<reference evidence="1 2" key="1">
    <citation type="submission" date="2019-03" db="EMBL/GenBank/DDBJ databases">
        <title>Draft genome sequences of novel Actinobacteria.</title>
        <authorList>
            <person name="Sahin N."/>
            <person name="Ay H."/>
            <person name="Saygin H."/>
        </authorList>
    </citation>
    <scope>NUCLEOTIDE SEQUENCE [LARGE SCALE GENOMIC DNA]</scope>
    <source>
        <strain evidence="1 2">KC712</strain>
    </source>
</reference>
<name>A0A4R4W0J3_9ACTN</name>